<accession>A0A4U6V0D5</accession>
<dbReference type="AlphaFoldDB" id="A0A4U6V0D5"/>
<proteinExistence type="predicted"/>
<protein>
    <submittedName>
        <fullName evidence="2">Uncharacterized protein</fullName>
    </submittedName>
</protein>
<dbReference type="Gramene" id="TKW17087">
    <property type="protein sequence ID" value="TKW17087"/>
    <property type="gene ID" value="SEVIR_5G342600v2"/>
</dbReference>
<keyword evidence="3" id="KW-1185">Reference proteome</keyword>
<organism evidence="2 3">
    <name type="scientific">Setaria viridis</name>
    <name type="common">Green bristlegrass</name>
    <name type="synonym">Setaria italica subsp. viridis</name>
    <dbReference type="NCBI Taxonomy" id="4556"/>
    <lineage>
        <taxon>Eukaryota</taxon>
        <taxon>Viridiplantae</taxon>
        <taxon>Streptophyta</taxon>
        <taxon>Embryophyta</taxon>
        <taxon>Tracheophyta</taxon>
        <taxon>Spermatophyta</taxon>
        <taxon>Magnoliopsida</taxon>
        <taxon>Liliopsida</taxon>
        <taxon>Poales</taxon>
        <taxon>Poaceae</taxon>
        <taxon>PACMAD clade</taxon>
        <taxon>Panicoideae</taxon>
        <taxon>Panicodae</taxon>
        <taxon>Paniceae</taxon>
        <taxon>Cenchrinae</taxon>
        <taxon>Setaria</taxon>
    </lineage>
</organism>
<dbReference type="Proteomes" id="UP000298652">
    <property type="component" value="Chromosome 5"/>
</dbReference>
<feature type="compositionally biased region" description="Low complexity" evidence="1">
    <location>
        <begin position="82"/>
        <end position="96"/>
    </location>
</feature>
<name>A0A4U6V0D5_SETVI</name>
<dbReference type="PANTHER" id="PTHR45719:SF13">
    <property type="entry name" value="OS01G0772500 PROTEIN"/>
    <property type="match status" value="1"/>
</dbReference>
<evidence type="ECO:0000313" key="3">
    <source>
        <dbReference type="Proteomes" id="UP000298652"/>
    </source>
</evidence>
<dbReference type="InterPro" id="IPR044610">
    <property type="entry name" value="GLCAT14A/B/C"/>
</dbReference>
<dbReference type="EMBL" id="CM016556">
    <property type="protein sequence ID" value="TKW17087.1"/>
    <property type="molecule type" value="Genomic_DNA"/>
</dbReference>
<sequence>MIRRGLCLLLYCLYDVPDNLPRTLLMYFSNTLDAAEFYFQKVMANLQRFRNSTVNHSVRFDVPPPPQLRYEEAAGGGGGAAGACRGAEAVGRAPSGSEEEGSRETGRRGSQGPRRSRDGSEPPPVPGMVGGEPEGGGGGWLDLGVEDA</sequence>
<reference evidence="2" key="1">
    <citation type="submission" date="2019-03" db="EMBL/GenBank/DDBJ databases">
        <title>WGS assembly of Setaria viridis.</title>
        <authorList>
            <person name="Huang P."/>
            <person name="Jenkins J."/>
            <person name="Grimwood J."/>
            <person name="Barry K."/>
            <person name="Healey A."/>
            <person name="Mamidi S."/>
            <person name="Sreedasyam A."/>
            <person name="Shu S."/>
            <person name="Feldman M."/>
            <person name="Wu J."/>
            <person name="Yu Y."/>
            <person name="Chen C."/>
            <person name="Johnson J."/>
            <person name="Rokhsar D."/>
            <person name="Baxter I."/>
            <person name="Schmutz J."/>
            <person name="Brutnell T."/>
            <person name="Kellogg E."/>
        </authorList>
    </citation>
    <scope>NUCLEOTIDE SEQUENCE [LARGE SCALE GENOMIC DNA]</scope>
</reference>
<dbReference type="PANTHER" id="PTHR45719">
    <property type="entry name" value="GLYCOSYLTRANSFERASE"/>
    <property type="match status" value="1"/>
</dbReference>
<evidence type="ECO:0000256" key="1">
    <source>
        <dbReference type="SAM" id="MobiDB-lite"/>
    </source>
</evidence>
<feature type="compositionally biased region" description="Gly residues" evidence="1">
    <location>
        <begin position="128"/>
        <end position="141"/>
    </location>
</feature>
<gene>
    <name evidence="2" type="ORF">SEVIR_5G342600v2</name>
</gene>
<evidence type="ECO:0000313" key="2">
    <source>
        <dbReference type="EMBL" id="TKW17087.1"/>
    </source>
</evidence>
<dbReference type="GO" id="GO:0015020">
    <property type="term" value="F:glucuronosyltransferase activity"/>
    <property type="evidence" value="ECO:0007669"/>
    <property type="project" value="InterPro"/>
</dbReference>
<feature type="region of interest" description="Disordered" evidence="1">
    <location>
        <begin position="56"/>
        <end position="148"/>
    </location>
</feature>